<name>A0A6J2XW85_SITOR</name>
<dbReference type="PANTHER" id="PTHR31598:SF1">
    <property type="entry name" value="DYNEIN REGULATORY COMPLEX PROTEIN 10"/>
    <property type="match status" value="1"/>
</dbReference>
<accession>A0A6J2XW85</accession>
<gene>
    <name evidence="13" type="primary">LOC115881800</name>
</gene>
<evidence type="ECO:0000256" key="11">
    <source>
        <dbReference type="SAM" id="MobiDB-lite"/>
    </source>
</evidence>
<evidence type="ECO:0000313" key="12">
    <source>
        <dbReference type="Proteomes" id="UP000504635"/>
    </source>
</evidence>
<protein>
    <recommendedName>
        <fullName evidence="4">Dynein regulatory complex protein 10</fullName>
    </recommendedName>
</protein>
<keyword evidence="7" id="KW-0969">Cilium</keyword>
<evidence type="ECO:0000256" key="1">
    <source>
        <dbReference type="ARBA" id="ARBA00003029"/>
    </source>
</evidence>
<evidence type="ECO:0000256" key="8">
    <source>
        <dbReference type="ARBA" id="ARBA00023212"/>
    </source>
</evidence>
<feature type="coiled-coil region" evidence="10">
    <location>
        <begin position="337"/>
        <end position="385"/>
    </location>
</feature>
<sequence>MNSYALLKKYIKKPPIPFNSIIRNGDKGDYFDGTILEKPEKLTPMDMELRIQADRVMYSLNKTISVLNVLAHLPFILQNKGELIVESFIPEERDFIALIFSLYNQSMSTDQNVLESQCTFMYESINNIKKGKMTKQACDDIDCDPNLTQIVHLLFNNKCIRNAISKARHPETIPFITQFIKDFEELKEVAEVKLYVTGTEEEARDKRLRQAFKSNIMLTAAIRDLKQQLEIQRKELGDELNQKVDTFKMYNEKIAKLKEEFQISIEKDIHESEKRMMHQCLESEERQVVLAEEAQNIAKEYDTLLESHLEAEKILRAKRLKTETQLQTWLTKYDQDIGDKNSEYEGLKKEYDEEKEAMDDLEDKLEDQEILYNRLMREKGEEEQRIYLEIAFKILMNRSARIIQRAWRAYRARKLAKRKGKKGKKGKDAKHQKPKLTVTRKEDPNAALEGKFKGKVFEEMENPNAF</sequence>
<evidence type="ECO:0000256" key="6">
    <source>
        <dbReference type="ARBA" id="ARBA00022846"/>
    </source>
</evidence>
<dbReference type="InParanoid" id="A0A6J2XW85"/>
<dbReference type="PANTHER" id="PTHR31598">
    <property type="entry name" value="IQ DOMAIN-CONTAINING PROTEIN D"/>
    <property type="match status" value="1"/>
</dbReference>
<dbReference type="InterPro" id="IPR042815">
    <property type="entry name" value="DRC10"/>
</dbReference>
<keyword evidence="5" id="KW-0963">Cytoplasm</keyword>
<keyword evidence="12" id="KW-1185">Reference proteome</keyword>
<evidence type="ECO:0000256" key="7">
    <source>
        <dbReference type="ARBA" id="ARBA00023069"/>
    </source>
</evidence>
<comment type="subcellular location">
    <subcellularLocation>
        <location evidence="2">Cytoplasm</location>
        <location evidence="2">Cytoskeleton</location>
        <location evidence="2">Flagellum axoneme</location>
    </subcellularLocation>
</comment>
<keyword evidence="8" id="KW-0206">Cytoskeleton</keyword>
<dbReference type="KEGG" id="soy:115881800"/>
<proteinExistence type="inferred from homology"/>
<evidence type="ECO:0000256" key="2">
    <source>
        <dbReference type="ARBA" id="ARBA00004611"/>
    </source>
</evidence>
<feature type="region of interest" description="Disordered" evidence="11">
    <location>
        <begin position="416"/>
        <end position="447"/>
    </location>
</feature>
<evidence type="ECO:0000256" key="10">
    <source>
        <dbReference type="SAM" id="Coils"/>
    </source>
</evidence>
<feature type="coiled-coil region" evidence="10">
    <location>
        <begin position="215"/>
        <end position="260"/>
    </location>
</feature>
<dbReference type="RefSeq" id="XP_030755326.1">
    <property type="nucleotide sequence ID" value="XM_030899466.1"/>
</dbReference>
<comment type="function">
    <text evidence="1">Component of the nexin-dynein regulatory complex (N-DRC), a key regulator of ciliary/flagellar motility which maintains the alignment and integrity of the distal axoneme and regulates microtubule sliding in motile axonemes.</text>
</comment>
<feature type="compositionally biased region" description="Basic residues" evidence="11">
    <location>
        <begin position="416"/>
        <end position="434"/>
    </location>
</feature>
<evidence type="ECO:0000256" key="9">
    <source>
        <dbReference type="ARBA" id="ARBA00023273"/>
    </source>
</evidence>
<keyword evidence="9" id="KW-0966">Cell projection</keyword>
<dbReference type="Proteomes" id="UP000504635">
    <property type="component" value="Unplaced"/>
</dbReference>
<dbReference type="PROSITE" id="PS50096">
    <property type="entry name" value="IQ"/>
    <property type="match status" value="1"/>
</dbReference>
<dbReference type="AlphaFoldDB" id="A0A6J2XW85"/>
<dbReference type="OrthoDB" id="536093at2759"/>
<evidence type="ECO:0000313" key="13">
    <source>
        <dbReference type="RefSeq" id="XP_030755326.1"/>
    </source>
</evidence>
<organism evidence="12 13">
    <name type="scientific">Sitophilus oryzae</name>
    <name type="common">Rice weevil</name>
    <name type="synonym">Curculio oryzae</name>
    <dbReference type="NCBI Taxonomy" id="7048"/>
    <lineage>
        <taxon>Eukaryota</taxon>
        <taxon>Metazoa</taxon>
        <taxon>Ecdysozoa</taxon>
        <taxon>Arthropoda</taxon>
        <taxon>Hexapoda</taxon>
        <taxon>Insecta</taxon>
        <taxon>Pterygota</taxon>
        <taxon>Neoptera</taxon>
        <taxon>Endopterygota</taxon>
        <taxon>Coleoptera</taxon>
        <taxon>Polyphaga</taxon>
        <taxon>Cucujiformia</taxon>
        <taxon>Curculionidae</taxon>
        <taxon>Dryophthorinae</taxon>
        <taxon>Sitophilus</taxon>
    </lineage>
</organism>
<keyword evidence="10" id="KW-0175">Coiled coil</keyword>
<dbReference type="GeneID" id="115881800"/>
<comment type="similarity">
    <text evidence="3">Belongs to the DRC10 family.</text>
</comment>
<evidence type="ECO:0000256" key="3">
    <source>
        <dbReference type="ARBA" id="ARBA00009071"/>
    </source>
</evidence>
<keyword evidence="6" id="KW-0282">Flagellum</keyword>
<evidence type="ECO:0000256" key="5">
    <source>
        <dbReference type="ARBA" id="ARBA00022490"/>
    </source>
</evidence>
<reference evidence="13" key="1">
    <citation type="submission" date="2025-08" db="UniProtKB">
        <authorList>
            <consortium name="RefSeq"/>
        </authorList>
    </citation>
    <scope>IDENTIFICATION</scope>
    <source>
        <tissue evidence="13">Gonads</tissue>
    </source>
</reference>
<evidence type="ECO:0000256" key="4">
    <source>
        <dbReference type="ARBA" id="ARBA00021752"/>
    </source>
</evidence>